<proteinExistence type="predicted"/>
<feature type="region of interest" description="Disordered" evidence="1">
    <location>
        <begin position="1"/>
        <end position="25"/>
    </location>
</feature>
<feature type="compositionally biased region" description="Basic residues" evidence="1">
    <location>
        <begin position="321"/>
        <end position="332"/>
    </location>
</feature>
<keyword evidence="3" id="KW-1185">Reference proteome</keyword>
<feature type="compositionally biased region" description="Polar residues" evidence="1">
    <location>
        <begin position="220"/>
        <end position="234"/>
    </location>
</feature>
<evidence type="ECO:0000313" key="3">
    <source>
        <dbReference type="Proteomes" id="UP000215335"/>
    </source>
</evidence>
<feature type="region of interest" description="Disordered" evidence="1">
    <location>
        <begin position="269"/>
        <end position="355"/>
    </location>
</feature>
<evidence type="ECO:0000313" key="2">
    <source>
        <dbReference type="EMBL" id="OXU19480.1"/>
    </source>
</evidence>
<gene>
    <name evidence="2" type="ORF">TSAR_006283</name>
</gene>
<dbReference type="Proteomes" id="UP000215335">
    <property type="component" value="Unassembled WGS sequence"/>
</dbReference>
<dbReference type="Gene3D" id="2.40.70.10">
    <property type="entry name" value="Acid Proteases"/>
    <property type="match status" value="1"/>
</dbReference>
<dbReference type="AlphaFoldDB" id="A0A232EM97"/>
<evidence type="ECO:0008006" key="4">
    <source>
        <dbReference type="Google" id="ProtNLM"/>
    </source>
</evidence>
<evidence type="ECO:0000256" key="1">
    <source>
        <dbReference type="SAM" id="MobiDB-lite"/>
    </source>
</evidence>
<name>A0A232EM97_9HYME</name>
<feature type="region of interest" description="Disordered" evidence="1">
    <location>
        <begin position="207"/>
        <end position="234"/>
    </location>
</feature>
<dbReference type="InterPro" id="IPR021109">
    <property type="entry name" value="Peptidase_aspartic_dom_sf"/>
</dbReference>
<dbReference type="EMBL" id="NNAY01003397">
    <property type="protein sequence ID" value="OXU19480.1"/>
    <property type="molecule type" value="Genomic_DNA"/>
</dbReference>
<organism evidence="2 3">
    <name type="scientific">Trichomalopsis sarcophagae</name>
    <dbReference type="NCBI Taxonomy" id="543379"/>
    <lineage>
        <taxon>Eukaryota</taxon>
        <taxon>Metazoa</taxon>
        <taxon>Ecdysozoa</taxon>
        <taxon>Arthropoda</taxon>
        <taxon>Hexapoda</taxon>
        <taxon>Insecta</taxon>
        <taxon>Pterygota</taxon>
        <taxon>Neoptera</taxon>
        <taxon>Endopterygota</taxon>
        <taxon>Hymenoptera</taxon>
        <taxon>Apocrita</taxon>
        <taxon>Proctotrupomorpha</taxon>
        <taxon>Chalcidoidea</taxon>
        <taxon>Pteromalidae</taxon>
        <taxon>Pteromalinae</taxon>
        <taxon>Trichomalopsis</taxon>
    </lineage>
</organism>
<comment type="caution">
    <text evidence="2">The sequence shown here is derived from an EMBL/GenBank/DDBJ whole genome shotgun (WGS) entry which is preliminary data.</text>
</comment>
<feature type="compositionally biased region" description="Low complexity" evidence="1">
    <location>
        <begin position="273"/>
        <end position="310"/>
    </location>
</feature>
<protein>
    <recommendedName>
        <fullName evidence="4">Retrotransposon gag domain-containing protein</fullName>
    </recommendedName>
</protein>
<reference evidence="2 3" key="1">
    <citation type="journal article" date="2017" name="Curr. Biol.">
        <title>The Evolution of Venom by Co-option of Single-Copy Genes.</title>
        <authorList>
            <person name="Martinson E.O."/>
            <person name="Mrinalini"/>
            <person name="Kelkar Y.D."/>
            <person name="Chang C.H."/>
            <person name="Werren J.H."/>
        </authorList>
    </citation>
    <scope>NUCLEOTIDE SEQUENCE [LARGE SCALE GENOMIC DNA]</scope>
    <source>
        <strain evidence="2 3">Alberta</strain>
        <tissue evidence="2">Whole body</tissue>
    </source>
</reference>
<feature type="compositionally biased region" description="Low complexity" evidence="1">
    <location>
        <begin position="1"/>
        <end position="16"/>
    </location>
</feature>
<sequence length="506" mass="57346">MRIRTNSTTNSTRINSKPNDAHTDSTCNAQLGVSIRGNNNPQPCRTPFNVRGENKPRDVAKSVASWYFKFSGDGEGLSIDQFLSRVQECDALRVNQEKWLTWTQFETDMRNQFKSEGYHKEFEDKIRERKQKPNETMNNYLNAMLAMFKKSLEPWIDQNKINRIYNNMRGEFFTLLRPFKNETLEIFLNQARSIGQVYETGKCGKEKSANAAASKPNVDKTYNNGVTTNTQRKPETSINTIEVLTVDEVTKFTSKELTKFRESIKATVANEISPKSSQNSNRPNNNSNQQGDGQNSSQNNSQISGNNNSRGNKRETTTLAKKSKVSKIRKGKLNNDDTEQPSINSQEPLSVPDAEKPVEHPRYWLKIRVGNTEFKALVDLRGSKYNNRKNAVMANGYPEPIDGEMTVPLEIAGVSKRAQILVIPGIPTDFILGIDLVRLFGMKIDARRDTFKLPDRKDKKEIAFEVWSIDTCDRLINVASCGLSQISASEQQQINNLIDELLLRDG</sequence>
<accession>A0A232EM97</accession>